<gene>
    <name evidence="4" type="ORF">IFR04_011824</name>
</gene>
<evidence type="ECO:0000313" key="5">
    <source>
        <dbReference type="Proteomes" id="UP000664132"/>
    </source>
</evidence>
<keyword evidence="2" id="KW-1133">Transmembrane helix</keyword>
<keyword evidence="2" id="KW-0472">Membrane</keyword>
<feature type="region of interest" description="Disordered" evidence="1">
    <location>
        <begin position="152"/>
        <end position="185"/>
    </location>
</feature>
<name>A0A8H7T9M4_9HELO</name>
<feature type="chain" id="PRO_5034078355" evidence="3">
    <location>
        <begin position="22"/>
        <end position="273"/>
    </location>
</feature>
<keyword evidence="2" id="KW-0812">Transmembrane</keyword>
<feature type="signal peptide" evidence="3">
    <location>
        <begin position="1"/>
        <end position="21"/>
    </location>
</feature>
<proteinExistence type="predicted"/>
<organism evidence="4 5">
    <name type="scientific">Cadophora malorum</name>
    <dbReference type="NCBI Taxonomy" id="108018"/>
    <lineage>
        <taxon>Eukaryota</taxon>
        <taxon>Fungi</taxon>
        <taxon>Dikarya</taxon>
        <taxon>Ascomycota</taxon>
        <taxon>Pezizomycotina</taxon>
        <taxon>Leotiomycetes</taxon>
        <taxon>Helotiales</taxon>
        <taxon>Ploettnerulaceae</taxon>
        <taxon>Cadophora</taxon>
    </lineage>
</organism>
<evidence type="ECO:0000256" key="3">
    <source>
        <dbReference type="SAM" id="SignalP"/>
    </source>
</evidence>
<evidence type="ECO:0000256" key="1">
    <source>
        <dbReference type="SAM" id="MobiDB-lite"/>
    </source>
</evidence>
<evidence type="ECO:0000256" key="2">
    <source>
        <dbReference type="SAM" id="Phobius"/>
    </source>
</evidence>
<keyword evidence="5" id="KW-1185">Reference proteome</keyword>
<protein>
    <submittedName>
        <fullName evidence="4">Uncharacterized protein</fullName>
    </submittedName>
</protein>
<dbReference type="OrthoDB" id="5215637at2759"/>
<reference evidence="4" key="1">
    <citation type="submission" date="2021-02" db="EMBL/GenBank/DDBJ databases">
        <title>Genome sequence Cadophora malorum strain M34.</title>
        <authorList>
            <person name="Stefanovic E."/>
            <person name="Vu D."/>
            <person name="Scully C."/>
            <person name="Dijksterhuis J."/>
            <person name="Roader J."/>
            <person name="Houbraken J."/>
        </authorList>
    </citation>
    <scope>NUCLEOTIDE SEQUENCE</scope>
    <source>
        <strain evidence="4">M34</strain>
    </source>
</reference>
<dbReference type="EMBL" id="JAFJYH010000238">
    <property type="protein sequence ID" value="KAG4415052.1"/>
    <property type="molecule type" value="Genomic_DNA"/>
</dbReference>
<dbReference type="Proteomes" id="UP000664132">
    <property type="component" value="Unassembled WGS sequence"/>
</dbReference>
<sequence length="273" mass="27571">MRSSSLISSFMLLGLTNLTHAATLSSSCYYPSGALAPSNDVPCNTDTDGHSACCSEGVACLSSGLCFDNGIISRGSCTDQDYADEACASACTDSTPTAGAAVIPSTWSSGGLADIGWCCGFPLDNGTCPQGSTTKIAAGTVYTTAGATSTSTSASVSTATSPSSSSSATTTPTQDSSSSSSTADAQCEENHDVAIGAGVGVPLGVAALICLGMWVRERRARKRDLKTGMVGQSGYVDANGNGVYQANYGVVNGVSDRKNSMELGDGRRPEELP</sequence>
<dbReference type="AlphaFoldDB" id="A0A8H7T9M4"/>
<evidence type="ECO:0000313" key="4">
    <source>
        <dbReference type="EMBL" id="KAG4415052.1"/>
    </source>
</evidence>
<accession>A0A8H7T9M4</accession>
<keyword evidence="3" id="KW-0732">Signal</keyword>
<feature type="transmembrane region" description="Helical" evidence="2">
    <location>
        <begin position="193"/>
        <end position="215"/>
    </location>
</feature>
<comment type="caution">
    <text evidence="4">The sequence shown here is derived from an EMBL/GenBank/DDBJ whole genome shotgun (WGS) entry which is preliminary data.</text>
</comment>
<dbReference type="PROSITE" id="PS51257">
    <property type="entry name" value="PROKAR_LIPOPROTEIN"/>
    <property type="match status" value="1"/>
</dbReference>